<dbReference type="Proteomes" id="UP001082703">
    <property type="component" value="Unassembled WGS sequence"/>
</dbReference>
<evidence type="ECO:0000313" key="2">
    <source>
        <dbReference type="Proteomes" id="UP001082703"/>
    </source>
</evidence>
<protein>
    <submittedName>
        <fullName evidence="1">AbrB/MazE/SpoVT family DNA-binding domain-containing protein</fullName>
    </submittedName>
</protein>
<accession>A0ABT4BTH5</accession>
<gene>
    <name evidence="1" type="ORF">OUY18_03795</name>
</gene>
<proteinExistence type="predicted"/>
<organism evidence="1 2">
    <name type="scientific">Caproiciproducens galactitolivorans</name>
    <dbReference type="NCBI Taxonomy" id="642589"/>
    <lineage>
        <taxon>Bacteria</taxon>
        <taxon>Bacillati</taxon>
        <taxon>Bacillota</taxon>
        <taxon>Clostridia</taxon>
        <taxon>Eubacteriales</taxon>
        <taxon>Acutalibacteraceae</taxon>
        <taxon>Caproiciproducens</taxon>
    </lineage>
</organism>
<keyword evidence="1" id="KW-0238">DNA-binding</keyword>
<evidence type="ECO:0000313" key="1">
    <source>
        <dbReference type="EMBL" id="MCY1713378.1"/>
    </source>
</evidence>
<dbReference type="EMBL" id="JAPOHA010000003">
    <property type="protein sequence ID" value="MCY1713378.1"/>
    <property type="molecule type" value="Genomic_DNA"/>
</dbReference>
<comment type="caution">
    <text evidence="1">The sequence shown here is derived from an EMBL/GenBank/DDBJ whole genome shotgun (WGS) entry which is preliminary data.</text>
</comment>
<reference evidence="1 2" key="1">
    <citation type="submission" date="2022-11" db="EMBL/GenBank/DDBJ databases">
        <authorList>
            <person name="Caiyu Z."/>
        </authorList>
    </citation>
    <scope>NUCLEOTIDE SEQUENCE [LARGE SCALE GENOMIC DNA]</scope>
    <source>
        <strain evidence="1 2">YR-4</strain>
    </source>
</reference>
<dbReference type="RefSeq" id="WP_268057385.1">
    <property type="nucleotide sequence ID" value="NZ_JAPOHA010000003.1"/>
</dbReference>
<keyword evidence="2" id="KW-1185">Reference proteome</keyword>
<dbReference type="GO" id="GO:0003677">
    <property type="term" value="F:DNA binding"/>
    <property type="evidence" value="ECO:0007669"/>
    <property type="project" value="UniProtKB-KW"/>
</dbReference>
<sequence>MKNFGKIMGFPVKLFDCNLVYIPMEYLKYYGISVEKDRVQIIKSPHSLFYRPILKPTENIDRLKTVSISVGLTTIPAMWIKENHLKKGDALYLLGLEDGFILYKL</sequence>
<name>A0ABT4BTH5_9FIRM</name>